<dbReference type="CDD" id="cd07302">
    <property type="entry name" value="CHD"/>
    <property type="match status" value="1"/>
</dbReference>
<evidence type="ECO:0000256" key="11">
    <source>
        <dbReference type="RuleBase" id="RU000405"/>
    </source>
</evidence>
<dbReference type="PANTHER" id="PTHR11920:SF462">
    <property type="entry name" value="GUANYLATE CYCLASE"/>
    <property type="match status" value="1"/>
</dbReference>
<dbReference type="InterPro" id="IPR000719">
    <property type="entry name" value="Prot_kinase_dom"/>
</dbReference>
<dbReference type="Gene3D" id="3.30.70.1230">
    <property type="entry name" value="Nucleotide cyclase"/>
    <property type="match status" value="1"/>
</dbReference>
<evidence type="ECO:0000256" key="9">
    <source>
        <dbReference type="ARBA" id="ARBA00023239"/>
    </source>
</evidence>
<evidence type="ECO:0000256" key="8">
    <source>
        <dbReference type="ARBA" id="ARBA00023180"/>
    </source>
</evidence>
<keyword evidence="17" id="KW-1185">Reference proteome</keyword>
<evidence type="ECO:0000256" key="7">
    <source>
        <dbReference type="ARBA" id="ARBA00023136"/>
    </source>
</evidence>
<keyword evidence="5" id="KW-0547">Nucleotide-binding</keyword>
<dbReference type="GO" id="GO:0005524">
    <property type="term" value="F:ATP binding"/>
    <property type="evidence" value="ECO:0007669"/>
    <property type="project" value="InterPro"/>
</dbReference>
<feature type="compositionally biased region" description="Polar residues" evidence="13">
    <location>
        <begin position="438"/>
        <end position="454"/>
    </location>
</feature>
<evidence type="ECO:0000256" key="1">
    <source>
        <dbReference type="ARBA" id="ARBA00001436"/>
    </source>
</evidence>
<dbReference type="GO" id="GO:0001653">
    <property type="term" value="F:peptide receptor activity"/>
    <property type="evidence" value="ECO:0007669"/>
    <property type="project" value="TreeGrafter"/>
</dbReference>
<comment type="subcellular location">
    <subcellularLocation>
        <location evidence="2">Membrane</location>
        <topology evidence="2">Single-pass membrane protein</topology>
    </subcellularLocation>
</comment>
<evidence type="ECO:0000256" key="13">
    <source>
        <dbReference type="SAM" id="MobiDB-lite"/>
    </source>
</evidence>
<evidence type="ECO:0000256" key="10">
    <source>
        <dbReference type="ARBA" id="ARBA00023293"/>
    </source>
</evidence>
<evidence type="ECO:0000256" key="3">
    <source>
        <dbReference type="ARBA" id="ARBA00012202"/>
    </source>
</evidence>
<dbReference type="EMBL" id="JAXCGZ010009799">
    <property type="protein sequence ID" value="KAK7076175.1"/>
    <property type="molecule type" value="Genomic_DNA"/>
</dbReference>
<dbReference type="GO" id="GO:0005886">
    <property type="term" value="C:plasma membrane"/>
    <property type="evidence" value="ECO:0007669"/>
    <property type="project" value="TreeGrafter"/>
</dbReference>
<protein>
    <recommendedName>
        <fullName evidence="3 12">Guanylate cyclase</fullName>
        <ecNumber evidence="3 12">4.6.1.2</ecNumber>
    </recommendedName>
</protein>
<feature type="region of interest" description="Disordered" evidence="13">
    <location>
        <begin position="583"/>
        <end position="699"/>
    </location>
</feature>
<keyword evidence="10 12" id="KW-0141">cGMP biosynthesis</keyword>
<dbReference type="GO" id="GO:0004383">
    <property type="term" value="F:guanylate cyclase activity"/>
    <property type="evidence" value="ECO:0007669"/>
    <property type="project" value="UniProtKB-EC"/>
</dbReference>
<dbReference type="GO" id="GO:0007168">
    <property type="term" value="P:receptor guanylyl cyclase signaling pathway"/>
    <property type="evidence" value="ECO:0007669"/>
    <property type="project" value="TreeGrafter"/>
</dbReference>
<dbReference type="GO" id="GO:0004016">
    <property type="term" value="F:adenylate cyclase activity"/>
    <property type="evidence" value="ECO:0007669"/>
    <property type="project" value="TreeGrafter"/>
</dbReference>
<dbReference type="InterPro" id="IPR050401">
    <property type="entry name" value="Cyclic_nucleotide_synthase"/>
</dbReference>
<feature type="compositionally biased region" description="Basic and acidic residues" evidence="13">
    <location>
        <begin position="462"/>
        <end position="477"/>
    </location>
</feature>
<evidence type="ECO:0000256" key="5">
    <source>
        <dbReference type="ARBA" id="ARBA00022741"/>
    </source>
</evidence>
<dbReference type="PROSITE" id="PS00452">
    <property type="entry name" value="GUANYLATE_CYCLASE_1"/>
    <property type="match status" value="1"/>
</dbReference>
<dbReference type="Gene3D" id="6.10.250.780">
    <property type="match status" value="1"/>
</dbReference>
<comment type="caution">
    <text evidence="16">The sequence shown here is derived from an EMBL/GenBank/DDBJ whole genome shotgun (WGS) entry which is preliminary data.</text>
</comment>
<dbReference type="AlphaFoldDB" id="A0AAN8XC43"/>
<dbReference type="PROSITE" id="PS50125">
    <property type="entry name" value="GUANYLATE_CYCLASE_2"/>
    <property type="match status" value="1"/>
</dbReference>
<feature type="domain" description="Guanylate cyclase" evidence="15">
    <location>
        <begin position="189"/>
        <end position="318"/>
    </location>
</feature>
<dbReference type="PROSITE" id="PS50011">
    <property type="entry name" value="PROTEIN_KINASE_DOM"/>
    <property type="match status" value="1"/>
</dbReference>
<name>A0AAN8XC43_HALRR</name>
<feature type="region of interest" description="Disordered" evidence="13">
    <location>
        <begin position="503"/>
        <end position="524"/>
    </location>
</feature>
<feature type="compositionally biased region" description="Basic and acidic residues" evidence="13">
    <location>
        <begin position="658"/>
        <end position="671"/>
    </location>
</feature>
<dbReference type="PANTHER" id="PTHR11920">
    <property type="entry name" value="GUANYLYL CYCLASE"/>
    <property type="match status" value="1"/>
</dbReference>
<dbReference type="Proteomes" id="UP001381693">
    <property type="component" value="Unassembled WGS sequence"/>
</dbReference>
<evidence type="ECO:0000256" key="2">
    <source>
        <dbReference type="ARBA" id="ARBA00004167"/>
    </source>
</evidence>
<feature type="compositionally biased region" description="Polar residues" evidence="13">
    <location>
        <begin position="583"/>
        <end position="594"/>
    </location>
</feature>
<evidence type="ECO:0000256" key="12">
    <source>
        <dbReference type="RuleBase" id="RU003431"/>
    </source>
</evidence>
<proteinExistence type="inferred from homology"/>
<feature type="compositionally biased region" description="Low complexity" evidence="13">
    <location>
        <begin position="595"/>
        <end position="611"/>
    </location>
</feature>
<reference evidence="16 17" key="1">
    <citation type="submission" date="2023-11" db="EMBL/GenBank/DDBJ databases">
        <title>Halocaridina rubra genome assembly.</title>
        <authorList>
            <person name="Smith C."/>
        </authorList>
    </citation>
    <scope>NUCLEOTIDE SEQUENCE [LARGE SCALE GENOMIC DNA]</scope>
    <source>
        <strain evidence="16">EP-1</strain>
        <tissue evidence="16">Whole</tissue>
    </source>
</reference>
<sequence>MDHKAYDRSEDSQDLLWKAPEQLRDEALLLKGSPAADVFSFSIIMQEVVVRGAPYCMVQLTHQEIIARLKKPPPMIRPSVSKGAAPPDAINVMKQCWAELPDMRPDFNQINDLFKKLNQGRRQNIVDTMFQMLEKYSSNLEELIRDRTEQLDLEKKKTEQLLNRMLPSSVANQLKLGMPVAPEEFEEVTIYFSDIVGFTSISAYSTPFEVVDLLNDLYTAFDSTINHYNVYKVETIGDAYMVVGGVPKRIDDHAAQIATMALDLLHLSGKFRIRHLHNIPLMVRIGIHTGPCCAGVVGMTMPRYCLFGDTVNTASRMESTGSAWRIHVSEKTSAVLREVGGYHLEYRGMTKLKGKGEMPTFWLLGNEDFKKELPVPPEIGLDEELIRLGRQHYMNRRDSSVDPLSSIKGFSSIHAAKMQTDPQEACSTVMAEAERALSGSSGSDTRTRLPNLQQKSSESEEEVKSEADLKVEGHDNTKSSLSNERTRRESSCVVVKEKVYTKSSKRSSTKSLSKSNCVRSKSDHAVPKRDISDCSVVLKAHSKNKHLRHTRSAPRTSVSSVGVVQNHISQIPVFELKGRALTSRTPVSCPETPQSRSVSSSSHRMLSKSNSAGHKSHVSLEDTEENIVRGSSCPPGPRRESARASSPPLICHNKIYPHKGDVVSPVKDRSRPISTQGDSWKNHNRQQEPEVSSGRPTSLRGVTAECEVHPHNVDLPSPTESTML</sequence>
<keyword evidence="6" id="KW-1133">Transmembrane helix</keyword>
<dbReference type="Pfam" id="PF07714">
    <property type="entry name" value="PK_Tyr_Ser-Thr"/>
    <property type="match status" value="1"/>
</dbReference>
<dbReference type="GO" id="GO:0004672">
    <property type="term" value="F:protein kinase activity"/>
    <property type="evidence" value="ECO:0007669"/>
    <property type="project" value="InterPro"/>
</dbReference>
<organism evidence="16 17">
    <name type="scientific">Halocaridina rubra</name>
    <name type="common">Hawaiian red shrimp</name>
    <dbReference type="NCBI Taxonomy" id="373956"/>
    <lineage>
        <taxon>Eukaryota</taxon>
        <taxon>Metazoa</taxon>
        <taxon>Ecdysozoa</taxon>
        <taxon>Arthropoda</taxon>
        <taxon>Crustacea</taxon>
        <taxon>Multicrustacea</taxon>
        <taxon>Malacostraca</taxon>
        <taxon>Eumalacostraca</taxon>
        <taxon>Eucarida</taxon>
        <taxon>Decapoda</taxon>
        <taxon>Pleocyemata</taxon>
        <taxon>Caridea</taxon>
        <taxon>Atyoidea</taxon>
        <taxon>Atyidae</taxon>
        <taxon>Halocaridina</taxon>
    </lineage>
</organism>
<evidence type="ECO:0000313" key="16">
    <source>
        <dbReference type="EMBL" id="KAK7076175.1"/>
    </source>
</evidence>
<dbReference type="SMART" id="SM00044">
    <property type="entry name" value="CYCc"/>
    <property type="match status" value="1"/>
</dbReference>
<dbReference type="GO" id="GO:0035556">
    <property type="term" value="P:intracellular signal transduction"/>
    <property type="evidence" value="ECO:0007669"/>
    <property type="project" value="InterPro"/>
</dbReference>
<dbReference type="InterPro" id="IPR018297">
    <property type="entry name" value="A/G_cyclase_CS"/>
</dbReference>
<gene>
    <name evidence="16" type="primary">GUCY2D_1</name>
    <name evidence="16" type="ORF">SK128_023461</name>
</gene>
<evidence type="ECO:0000259" key="14">
    <source>
        <dbReference type="PROSITE" id="PS50011"/>
    </source>
</evidence>
<keyword evidence="8" id="KW-0325">Glycoprotein</keyword>
<dbReference type="FunFam" id="3.30.70.1230:FF:000039">
    <property type="entry name" value="Guanylate cyclase"/>
    <property type="match status" value="1"/>
</dbReference>
<accession>A0AAN8XC43</accession>
<dbReference type="SUPFAM" id="SSF55073">
    <property type="entry name" value="Nucleotide cyclase"/>
    <property type="match status" value="1"/>
</dbReference>
<dbReference type="InterPro" id="IPR001245">
    <property type="entry name" value="Ser-Thr/Tyr_kinase_cat_dom"/>
</dbReference>
<dbReference type="InterPro" id="IPR001054">
    <property type="entry name" value="A/G_cyclase"/>
</dbReference>
<comment type="similarity">
    <text evidence="11">Belongs to the adenylyl cyclase class-4/guanylyl cyclase family.</text>
</comment>
<dbReference type="InterPro" id="IPR011009">
    <property type="entry name" value="Kinase-like_dom_sf"/>
</dbReference>
<dbReference type="Pfam" id="PF00211">
    <property type="entry name" value="Guanylate_cyc"/>
    <property type="match status" value="1"/>
</dbReference>
<evidence type="ECO:0000256" key="4">
    <source>
        <dbReference type="ARBA" id="ARBA00022692"/>
    </source>
</evidence>
<evidence type="ECO:0000259" key="15">
    <source>
        <dbReference type="PROSITE" id="PS50125"/>
    </source>
</evidence>
<feature type="region of interest" description="Disordered" evidence="13">
    <location>
        <begin position="418"/>
        <end position="489"/>
    </location>
</feature>
<keyword evidence="4" id="KW-0812">Transmembrane</keyword>
<dbReference type="SUPFAM" id="SSF56112">
    <property type="entry name" value="Protein kinase-like (PK-like)"/>
    <property type="match status" value="1"/>
</dbReference>
<evidence type="ECO:0000256" key="6">
    <source>
        <dbReference type="ARBA" id="ARBA00022989"/>
    </source>
</evidence>
<dbReference type="InterPro" id="IPR029787">
    <property type="entry name" value="Nucleotide_cyclase"/>
</dbReference>
<dbReference type="Gene3D" id="1.10.510.10">
    <property type="entry name" value="Transferase(Phosphotransferase) domain 1"/>
    <property type="match status" value="1"/>
</dbReference>
<feature type="domain" description="Protein kinase" evidence="14">
    <location>
        <begin position="1"/>
        <end position="114"/>
    </location>
</feature>
<evidence type="ECO:0000313" key="17">
    <source>
        <dbReference type="Proteomes" id="UP001381693"/>
    </source>
</evidence>
<comment type="catalytic activity">
    <reaction evidence="1 12">
        <text>GTP = 3',5'-cyclic GMP + diphosphate</text>
        <dbReference type="Rhea" id="RHEA:13665"/>
        <dbReference type="ChEBI" id="CHEBI:33019"/>
        <dbReference type="ChEBI" id="CHEBI:37565"/>
        <dbReference type="ChEBI" id="CHEBI:57746"/>
        <dbReference type="EC" id="4.6.1.2"/>
    </reaction>
</comment>
<feature type="region of interest" description="Disordered" evidence="13">
    <location>
        <begin position="705"/>
        <end position="724"/>
    </location>
</feature>
<keyword evidence="9 11" id="KW-0456">Lyase</keyword>
<keyword evidence="7" id="KW-0472">Membrane</keyword>
<dbReference type="EC" id="4.6.1.2" evidence="3 12"/>